<evidence type="ECO:0000313" key="3">
    <source>
        <dbReference type="EMBL" id="MCP2177369.1"/>
    </source>
</evidence>
<organism evidence="3 4">
    <name type="scientific">Williamsia maris</name>
    <dbReference type="NCBI Taxonomy" id="72806"/>
    <lineage>
        <taxon>Bacteria</taxon>
        <taxon>Bacillati</taxon>
        <taxon>Actinomycetota</taxon>
        <taxon>Actinomycetes</taxon>
        <taxon>Mycobacteriales</taxon>
        <taxon>Nocardiaceae</taxon>
        <taxon>Williamsia</taxon>
    </lineage>
</organism>
<keyword evidence="4" id="KW-1185">Reference proteome</keyword>
<keyword evidence="1" id="KW-0819">tRNA processing</keyword>
<dbReference type="Pfam" id="PF17773">
    <property type="entry name" value="UPF0176_N"/>
    <property type="match status" value="1"/>
</dbReference>
<comment type="catalytic activity">
    <reaction evidence="1">
        <text>uridine(34) in tRNA + AH2 + O2 = 5-hydroxyuridine(34) in tRNA + A + H2O</text>
        <dbReference type="Rhea" id="RHEA:64224"/>
        <dbReference type="Rhea" id="RHEA-COMP:11727"/>
        <dbReference type="Rhea" id="RHEA-COMP:13381"/>
        <dbReference type="ChEBI" id="CHEBI:13193"/>
        <dbReference type="ChEBI" id="CHEBI:15377"/>
        <dbReference type="ChEBI" id="CHEBI:15379"/>
        <dbReference type="ChEBI" id="CHEBI:17499"/>
        <dbReference type="ChEBI" id="CHEBI:65315"/>
        <dbReference type="ChEBI" id="CHEBI:136877"/>
    </reaction>
</comment>
<dbReference type="PANTHER" id="PTHR43268">
    <property type="entry name" value="THIOSULFATE SULFURTRANSFERASE/RHODANESE-LIKE DOMAIN-CONTAINING PROTEIN 2"/>
    <property type="match status" value="1"/>
</dbReference>
<evidence type="ECO:0000313" key="4">
    <source>
        <dbReference type="Proteomes" id="UP001206895"/>
    </source>
</evidence>
<dbReference type="EMBL" id="JAMTCJ010000003">
    <property type="protein sequence ID" value="MCP2177369.1"/>
    <property type="molecule type" value="Genomic_DNA"/>
</dbReference>
<dbReference type="HAMAP" id="MF_00469">
    <property type="entry name" value="TrhO"/>
    <property type="match status" value="1"/>
</dbReference>
<dbReference type="InterPro" id="IPR020936">
    <property type="entry name" value="TrhO"/>
</dbReference>
<dbReference type="InterPro" id="IPR001763">
    <property type="entry name" value="Rhodanese-like_dom"/>
</dbReference>
<reference evidence="3 4" key="1">
    <citation type="submission" date="2022-06" db="EMBL/GenBank/DDBJ databases">
        <title>Genomic Encyclopedia of Archaeal and Bacterial Type Strains, Phase II (KMG-II): from individual species to whole genera.</title>
        <authorList>
            <person name="Goeker M."/>
        </authorList>
    </citation>
    <scope>NUCLEOTIDE SEQUENCE [LARGE SCALE GENOMIC DNA]</scope>
    <source>
        <strain evidence="3 4">DSM 44693</strain>
    </source>
</reference>
<evidence type="ECO:0000259" key="2">
    <source>
        <dbReference type="PROSITE" id="PS50206"/>
    </source>
</evidence>
<evidence type="ECO:0000256" key="1">
    <source>
        <dbReference type="HAMAP-Rule" id="MF_00469"/>
    </source>
</evidence>
<dbReference type="NCBIfam" id="NF001134">
    <property type="entry name" value="PRK00142.1-2"/>
    <property type="match status" value="1"/>
</dbReference>
<protein>
    <recommendedName>
        <fullName evidence="1">tRNA uridine(34) hydroxylase</fullName>
        <ecNumber evidence="1">1.14.-.-</ecNumber>
    </recommendedName>
    <alternativeName>
        <fullName evidence="1">tRNA hydroxylation protein O</fullName>
    </alternativeName>
</protein>
<gene>
    <name evidence="1" type="primary">trhO</name>
    <name evidence="3" type="ORF">LX13_003197</name>
</gene>
<dbReference type="Pfam" id="PF12368">
    <property type="entry name" value="Rhodanese_C"/>
    <property type="match status" value="1"/>
</dbReference>
<dbReference type="Pfam" id="PF00581">
    <property type="entry name" value="Rhodanese"/>
    <property type="match status" value="1"/>
</dbReference>
<name>A0ABT1HGQ2_9NOCA</name>
<dbReference type="RefSeq" id="WP_253662312.1">
    <property type="nucleotide sequence ID" value="NZ_BAAAJQ010000001.1"/>
</dbReference>
<dbReference type="InterPro" id="IPR022111">
    <property type="entry name" value="Rhodanese_C"/>
</dbReference>
<dbReference type="Proteomes" id="UP001206895">
    <property type="component" value="Unassembled WGS sequence"/>
</dbReference>
<dbReference type="PROSITE" id="PS50206">
    <property type="entry name" value="RHODANESE_3"/>
    <property type="match status" value="1"/>
</dbReference>
<dbReference type="SUPFAM" id="SSF52821">
    <property type="entry name" value="Rhodanese/Cell cycle control phosphatase"/>
    <property type="match status" value="1"/>
</dbReference>
<comment type="function">
    <text evidence="1">Catalyzes oxygen-dependent 5-hydroxyuridine (ho5U) modification at position 34 in tRNAs.</text>
</comment>
<feature type="domain" description="Rhodanese" evidence="2">
    <location>
        <begin position="130"/>
        <end position="225"/>
    </location>
</feature>
<dbReference type="InterPro" id="IPR040503">
    <property type="entry name" value="TRHO_N"/>
</dbReference>
<keyword evidence="1" id="KW-0560">Oxidoreductase</keyword>
<comment type="similarity">
    <text evidence="1">Belongs to the TrhO family.</text>
</comment>
<sequence length="286" mass="31342">MSLSKIVLFYVFTPLTDPDAIRLWQQTLCEAVGVRGRIVISTHGINATVGGEIGAVKKYVAATKRYAAFAEADIKWSDGGVDDFPRLQVRVRPEIVTFGRPDEVRVDDGGVIGGGRRLDPDQLHELIAERGDEVVLFDGRNSIESRIGHLRGAVRPEVETTREFVDLLDSGRYDHLKDRPVVTYCTGGVRCEVLSSLMHARGFADVYQLEGGIVNYGKRFGDDGLWRGSLYVFDKRMSVQFSDHAEVVGRCDTCGAPTDAVRNHPDVNGRDLAVVCASCAAEVSVG</sequence>
<dbReference type="Gene3D" id="3.30.70.100">
    <property type="match status" value="1"/>
</dbReference>
<dbReference type="SMART" id="SM00450">
    <property type="entry name" value="RHOD"/>
    <property type="match status" value="1"/>
</dbReference>
<dbReference type="PANTHER" id="PTHR43268:SF6">
    <property type="entry name" value="THIOSULFATE SULFURTRANSFERASE_RHODANESE-LIKE DOMAIN-CONTAINING PROTEIN 2"/>
    <property type="match status" value="1"/>
</dbReference>
<comment type="caution">
    <text evidence="3">The sequence shown here is derived from an EMBL/GenBank/DDBJ whole genome shotgun (WGS) entry which is preliminary data.</text>
</comment>
<accession>A0ABT1HGQ2</accession>
<dbReference type="Gene3D" id="3.40.250.10">
    <property type="entry name" value="Rhodanese-like domain"/>
    <property type="match status" value="1"/>
</dbReference>
<proteinExistence type="inferred from homology"/>
<dbReference type="EC" id="1.14.-.-" evidence="1"/>
<dbReference type="InterPro" id="IPR036873">
    <property type="entry name" value="Rhodanese-like_dom_sf"/>
</dbReference>